<feature type="transmembrane region" description="Helical" evidence="1">
    <location>
        <begin position="244"/>
        <end position="260"/>
    </location>
</feature>
<dbReference type="Gene3D" id="1.10.10.10">
    <property type="entry name" value="Winged helix-like DNA-binding domain superfamily/Winged helix DNA-binding domain"/>
    <property type="match status" value="1"/>
</dbReference>
<dbReference type="GO" id="GO:0003677">
    <property type="term" value="F:DNA binding"/>
    <property type="evidence" value="ECO:0007669"/>
    <property type="project" value="InterPro"/>
</dbReference>
<dbReference type="GO" id="GO:0003700">
    <property type="term" value="F:DNA-binding transcription factor activity"/>
    <property type="evidence" value="ECO:0007669"/>
    <property type="project" value="InterPro"/>
</dbReference>
<proteinExistence type="predicted"/>
<protein>
    <submittedName>
        <fullName evidence="3">RpiR family transcriptional regulator</fullName>
    </submittedName>
</protein>
<dbReference type="GO" id="GO:0097367">
    <property type="term" value="F:carbohydrate derivative binding"/>
    <property type="evidence" value="ECO:0007669"/>
    <property type="project" value="InterPro"/>
</dbReference>
<comment type="caution">
    <text evidence="3">The sequence shown here is derived from an EMBL/GenBank/DDBJ whole genome shotgun (WGS) entry which is preliminary data.</text>
</comment>
<evidence type="ECO:0000256" key="1">
    <source>
        <dbReference type="SAM" id="Phobius"/>
    </source>
</evidence>
<dbReference type="Pfam" id="PF01418">
    <property type="entry name" value="HTH_6"/>
    <property type="match status" value="1"/>
</dbReference>
<dbReference type="PANTHER" id="PTHR30514">
    <property type="entry name" value="GLUCOKINASE"/>
    <property type="match status" value="1"/>
</dbReference>
<keyword evidence="1" id="KW-1133">Transmembrane helix</keyword>
<dbReference type="SUPFAM" id="SSF46689">
    <property type="entry name" value="Homeodomain-like"/>
    <property type="match status" value="1"/>
</dbReference>
<evidence type="ECO:0000259" key="2">
    <source>
        <dbReference type="PROSITE" id="PS51071"/>
    </source>
</evidence>
<reference evidence="3 4" key="1">
    <citation type="journal article" date="2012" name="J. Proteome Res.">
        <title>Application of Spiroplasma melliferum proteogenomic profiling for the discovery of virulence factors and pathogenicity mechanisms in host-associated spiroplasmas.</title>
        <authorList>
            <person name="Alexeev D."/>
            <person name="Kostrjukova E."/>
            <person name="Aliper A."/>
            <person name="Popenko A."/>
            <person name="Bazaleev N."/>
            <person name="Tyakht A."/>
            <person name="Selezneva O."/>
            <person name="Akopian T."/>
            <person name="Prichodko E."/>
            <person name="Kondratov I."/>
            <person name="Chukin M."/>
            <person name="Demina I."/>
            <person name="Galyamina M."/>
            <person name="Kamashev D."/>
            <person name="Vanyushkina A."/>
            <person name="Ladygina V."/>
            <person name="Levitskii S."/>
            <person name="Lazarev V."/>
            <person name="Govorun V."/>
        </authorList>
    </citation>
    <scope>NUCLEOTIDE SEQUENCE [LARGE SCALE GENOMIC DNA]</scope>
    <source>
        <strain evidence="3 4">KC3</strain>
    </source>
</reference>
<dbReference type="InterPro" id="IPR009057">
    <property type="entry name" value="Homeodomain-like_sf"/>
</dbReference>
<dbReference type="RefSeq" id="WP_004028197.1">
    <property type="nucleotide sequence ID" value="NZ_AGBZ02000001.1"/>
</dbReference>
<gene>
    <name evidence="3" type="ORF">SPM_003405</name>
</gene>
<keyword evidence="1" id="KW-0472">Membrane</keyword>
<accession>A0AAI9X1I2</accession>
<feature type="domain" description="HTH rpiR-type" evidence="2">
    <location>
        <begin position="1"/>
        <end position="83"/>
    </location>
</feature>
<evidence type="ECO:0000313" key="3">
    <source>
        <dbReference type="EMBL" id="KAI93024.1"/>
    </source>
</evidence>
<keyword evidence="1" id="KW-0812">Transmembrane</keyword>
<organism evidence="3 4">
    <name type="scientific">Spiroplasma melliferum KC3</name>
    <dbReference type="NCBI Taxonomy" id="570509"/>
    <lineage>
        <taxon>Bacteria</taxon>
        <taxon>Bacillati</taxon>
        <taxon>Mycoplasmatota</taxon>
        <taxon>Mollicutes</taxon>
        <taxon>Entomoplasmatales</taxon>
        <taxon>Spiroplasmataceae</taxon>
        <taxon>Spiroplasma</taxon>
    </lineage>
</organism>
<dbReference type="InterPro" id="IPR047640">
    <property type="entry name" value="RpiR-like"/>
</dbReference>
<dbReference type="PROSITE" id="PS51071">
    <property type="entry name" value="HTH_RPIR"/>
    <property type="match status" value="1"/>
</dbReference>
<dbReference type="EMBL" id="AGBZ02000001">
    <property type="protein sequence ID" value="KAI93024.1"/>
    <property type="molecule type" value="Genomic_DNA"/>
</dbReference>
<dbReference type="PANTHER" id="PTHR30514:SF10">
    <property type="entry name" value="MURR_RPIR FAMILY TRANSCRIPTIONAL REGULATOR"/>
    <property type="match status" value="1"/>
</dbReference>
<dbReference type="InterPro" id="IPR000281">
    <property type="entry name" value="HTH_RpiR"/>
</dbReference>
<dbReference type="InterPro" id="IPR036388">
    <property type="entry name" value="WH-like_DNA-bd_sf"/>
</dbReference>
<name>A0AAI9X1I2_SPIME</name>
<dbReference type="AlphaFoldDB" id="A0AAI9X1I2"/>
<dbReference type="Proteomes" id="UP000004057">
    <property type="component" value="Unassembled WGS sequence"/>
</dbReference>
<evidence type="ECO:0000313" key="4">
    <source>
        <dbReference type="Proteomes" id="UP000004057"/>
    </source>
</evidence>
<sequence>MQLKTNILEKLEEIINRNDDTVNGIIAQTILNFAKVSNENFIINDVAETSHTSVSSVTKFCKSLGFTGWKEFYIFFRYELDNLKKLNQFYRLNPSKNTVTDLVSNHSAMMTKLLNENLSSILELKTMLKTTKKIYLIGEHTHLDLLTNFYHQLLGIGFDVSVTTHEFIAKKFLERLTDENIVIWIIIDTDQTYLFNVLKHTDKTLPLNNIKFILKENSPIIETNLTTKAPIIINDRRKMYTHQIIYNHLFIIFNAILTMIN</sequence>